<organism evidence="1 2">
    <name type="scientific">Tersicoccus solisilvae</name>
    <dbReference type="NCBI Taxonomy" id="1882339"/>
    <lineage>
        <taxon>Bacteria</taxon>
        <taxon>Bacillati</taxon>
        <taxon>Actinomycetota</taxon>
        <taxon>Actinomycetes</taxon>
        <taxon>Micrococcales</taxon>
        <taxon>Micrococcaceae</taxon>
        <taxon>Tersicoccus</taxon>
    </lineage>
</organism>
<comment type="caution">
    <text evidence="1">The sequence shown here is derived from an EMBL/GenBank/DDBJ whole genome shotgun (WGS) entry which is preliminary data.</text>
</comment>
<gene>
    <name evidence="1" type="ORF">GCM10011512_05450</name>
</gene>
<name>A0ABQ1NR04_9MICC</name>
<dbReference type="Proteomes" id="UP000597761">
    <property type="component" value="Unassembled WGS sequence"/>
</dbReference>
<proteinExistence type="predicted"/>
<sequence length="159" mass="17186">MDPDATEPVIGPRARIPNPALQSLAFLVGDWRTTGRHPALPGRTVGGRTSFTWHEGGAFLLVRTHVDESGFPDGMAIIGSDNGSGRLVMVYFDEREVSRIYAVVVGGQHTVTWSRDDPTIAQTVTIRAEADGTLISTGPITEHGGPWGADLSQVFHRIR</sequence>
<protein>
    <recommendedName>
        <fullName evidence="3">DUF1579 domain-containing protein</fullName>
    </recommendedName>
</protein>
<keyword evidence="2" id="KW-1185">Reference proteome</keyword>
<reference evidence="2" key="1">
    <citation type="journal article" date="2019" name="Int. J. Syst. Evol. Microbiol.">
        <title>The Global Catalogue of Microorganisms (GCM) 10K type strain sequencing project: providing services to taxonomists for standard genome sequencing and annotation.</title>
        <authorList>
            <consortium name="The Broad Institute Genomics Platform"/>
            <consortium name="The Broad Institute Genome Sequencing Center for Infectious Disease"/>
            <person name="Wu L."/>
            <person name="Ma J."/>
        </authorList>
    </citation>
    <scope>NUCLEOTIDE SEQUENCE [LARGE SCALE GENOMIC DNA]</scope>
    <source>
        <strain evidence="2">CGMCC 1.15480</strain>
    </source>
</reference>
<accession>A0ABQ1NR04</accession>
<dbReference type="EMBL" id="BMJI01000001">
    <property type="protein sequence ID" value="GGC81640.1"/>
    <property type="molecule type" value="Genomic_DNA"/>
</dbReference>
<evidence type="ECO:0000313" key="2">
    <source>
        <dbReference type="Proteomes" id="UP000597761"/>
    </source>
</evidence>
<evidence type="ECO:0000313" key="1">
    <source>
        <dbReference type="EMBL" id="GGC81640.1"/>
    </source>
</evidence>
<evidence type="ECO:0008006" key="3">
    <source>
        <dbReference type="Google" id="ProtNLM"/>
    </source>
</evidence>
<dbReference type="RefSeq" id="WP_188665917.1">
    <property type="nucleotide sequence ID" value="NZ_BMJI01000001.1"/>
</dbReference>